<keyword evidence="3 4" id="KW-0949">S-adenosyl-L-methionine</keyword>
<feature type="binding site" evidence="4">
    <location>
        <position position="134"/>
    </location>
    <ligand>
        <name>S-adenosyl-L-methionine</name>
        <dbReference type="ChEBI" id="CHEBI:59789"/>
    </ligand>
</feature>
<comment type="function">
    <text evidence="4">S-adenosyl-L-methionine-dependent methyltransferase that specifically methylates the N(1) position of an adenine present in helix 65 in 25S rRNA.</text>
</comment>
<dbReference type="InterPro" id="IPR029063">
    <property type="entry name" value="SAM-dependent_MTases_sf"/>
</dbReference>
<sequence>MSKSKKPTATTKLRAAAGFPRKNGASGISKGRPPLAKKPIAALSAEKTRQLIRTHHQLNKELAKADALGDHEGVTELKKRIEELGGLESYQQASIQGQAKDRGGDSSVILMEWLKQISKSTQADTSMPKLLEVGALSTKNACSQSGIFDIERIDLNSQAEGIKQQDFMDRPLPSSDSERFDIISLSLVLNYVPDADGRGEMLRRTCQFLRNGGRAAPADDTKTAFPALFLVLPAPCIFNSRYMNEERLTCVMASLGYVLLRFKHTHKLMYSLWQLRDEPTPENQSFHKEEVNPGGNRNNFSVVLRPSRIW</sequence>
<evidence type="ECO:0000256" key="3">
    <source>
        <dbReference type="ARBA" id="ARBA00022691"/>
    </source>
</evidence>
<reference evidence="6 7" key="1">
    <citation type="journal article" date="2018" name="BMC Genomics">
        <title>Genomic evidence for intraspecific hybridization in a clonal and extremely halotolerant yeast.</title>
        <authorList>
            <person name="Gostincar C."/>
            <person name="Stajich J.E."/>
            <person name="Zupancic J."/>
            <person name="Zalar P."/>
            <person name="Gunde-Cimerman N."/>
        </authorList>
    </citation>
    <scope>NUCLEOTIDE SEQUENCE [LARGE SCALE GENOMIC DNA]</scope>
    <source>
        <strain evidence="6 7">EXF-2788</strain>
    </source>
</reference>
<dbReference type="PANTHER" id="PTHR21008">
    <property type="entry name" value="S-ADENOSYLMETHIONINE SENSOR UPSTREAM OF MTORC1-RELATED"/>
    <property type="match status" value="1"/>
</dbReference>
<comment type="similarity">
    <text evidence="4">Belongs to the BMT2 family.</text>
</comment>
<dbReference type="Gene3D" id="3.40.50.150">
    <property type="entry name" value="Vaccinia Virus protein VP39"/>
    <property type="match status" value="1"/>
</dbReference>
<proteinExistence type="inferred from homology"/>
<dbReference type="Pfam" id="PF11968">
    <property type="entry name" value="Bmt2"/>
    <property type="match status" value="1"/>
</dbReference>
<evidence type="ECO:0000313" key="6">
    <source>
        <dbReference type="EMBL" id="RMY92713.1"/>
    </source>
</evidence>
<evidence type="ECO:0000313" key="7">
    <source>
        <dbReference type="Proteomes" id="UP000268823"/>
    </source>
</evidence>
<dbReference type="EMBL" id="QWIR01000027">
    <property type="protein sequence ID" value="RMY92713.1"/>
    <property type="molecule type" value="Genomic_DNA"/>
</dbReference>
<comment type="caution">
    <text evidence="6">The sequence shown here is derived from an EMBL/GenBank/DDBJ whole genome shotgun (WGS) entry which is preliminary data.</text>
</comment>
<name>A0A3M7FVH0_HORWE</name>
<dbReference type="OrthoDB" id="5954793at2759"/>
<accession>A0A3M7FVH0</accession>
<evidence type="ECO:0000256" key="4">
    <source>
        <dbReference type="HAMAP-Rule" id="MF_03044"/>
    </source>
</evidence>
<dbReference type="AlphaFoldDB" id="A0A3M7FVH0"/>
<dbReference type="InterPro" id="IPR021867">
    <property type="entry name" value="Bmt2/SAMTOR"/>
</dbReference>
<dbReference type="HAMAP" id="MF_03044">
    <property type="entry name" value="BMT2"/>
    <property type="match status" value="1"/>
</dbReference>
<feature type="binding site" evidence="4">
    <location>
        <position position="154"/>
    </location>
    <ligand>
        <name>S-adenosyl-L-methionine</name>
        <dbReference type="ChEBI" id="CHEBI:59789"/>
    </ligand>
</feature>
<dbReference type="Proteomes" id="UP000268823">
    <property type="component" value="Unassembled WGS sequence"/>
</dbReference>
<dbReference type="SUPFAM" id="SSF53335">
    <property type="entry name" value="S-adenosyl-L-methionine-dependent methyltransferases"/>
    <property type="match status" value="1"/>
</dbReference>
<dbReference type="VEuPathDB" id="FungiDB:BTJ68_04238"/>
<feature type="region of interest" description="Disordered" evidence="5">
    <location>
        <begin position="1"/>
        <end position="36"/>
    </location>
</feature>
<dbReference type="EC" id="2.1.1.-" evidence="4"/>
<dbReference type="PANTHER" id="PTHR21008:SF1">
    <property type="entry name" value="25S RRNA (ADENINE(2142)-N(1))-METHYLTRANSFERASE"/>
    <property type="match status" value="1"/>
</dbReference>
<keyword evidence="2 4" id="KW-0808">Transferase</keyword>
<comment type="subcellular location">
    <subcellularLocation>
        <location evidence="4">Nucleus</location>
        <location evidence="4">Nucleolus</location>
    </subcellularLocation>
</comment>
<keyword evidence="4" id="KW-0539">Nucleus</keyword>
<evidence type="ECO:0000256" key="1">
    <source>
        <dbReference type="ARBA" id="ARBA00022603"/>
    </source>
</evidence>
<gene>
    <name evidence="6" type="ORF">D0861_02302</name>
</gene>
<evidence type="ECO:0000256" key="2">
    <source>
        <dbReference type="ARBA" id="ARBA00022679"/>
    </source>
</evidence>
<keyword evidence="1 4" id="KW-0489">Methyltransferase</keyword>
<dbReference type="GO" id="GO:0016433">
    <property type="term" value="F:rRNA (adenine) methyltransferase activity"/>
    <property type="evidence" value="ECO:0007669"/>
    <property type="project" value="UniProtKB-UniRule"/>
</dbReference>
<protein>
    <recommendedName>
        <fullName evidence="4">25S rRNA adenine-N(1) methyltransferase</fullName>
        <ecNumber evidence="4">2.1.1.-</ecNumber>
    </recommendedName>
</protein>
<organism evidence="6 7">
    <name type="scientific">Hortaea werneckii</name>
    <name type="common">Black yeast</name>
    <name type="synonym">Cladosporium werneckii</name>
    <dbReference type="NCBI Taxonomy" id="91943"/>
    <lineage>
        <taxon>Eukaryota</taxon>
        <taxon>Fungi</taxon>
        <taxon>Dikarya</taxon>
        <taxon>Ascomycota</taxon>
        <taxon>Pezizomycotina</taxon>
        <taxon>Dothideomycetes</taxon>
        <taxon>Dothideomycetidae</taxon>
        <taxon>Mycosphaerellales</taxon>
        <taxon>Teratosphaeriaceae</taxon>
        <taxon>Hortaea</taxon>
    </lineage>
</organism>
<evidence type="ECO:0000256" key="5">
    <source>
        <dbReference type="SAM" id="MobiDB-lite"/>
    </source>
</evidence>
<dbReference type="GO" id="GO:0005730">
    <property type="term" value="C:nucleolus"/>
    <property type="evidence" value="ECO:0007669"/>
    <property type="project" value="UniProtKB-SubCell"/>
</dbReference>